<dbReference type="EMBL" id="KQ090216">
    <property type="protein sequence ID" value="KMS99512.1"/>
    <property type="molecule type" value="Genomic_DNA"/>
</dbReference>
<reference evidence="8 9" key="1">
    <citation type="journal article" date="2014" name="Nature">
        <title>The genome of the recently domesticated crop plant sugar beet (Beta vulgaris).</title>
        <authorList>
            <person name="Dohm J.C."/>
            <person name="Minoche A.E."/>
            <person name="Holtgrawe D."/>
            <person name="Capella-Gutierrez S."/>
            <person name="Zakrzewski F."/>
            <person name="Tafer H."/>
            <person name="Rupp O."/>
            <person name="Sorensen T.R."/>
            <person name="Stracke R."/>
            <person name="Reinhardt R."/>
            <person name="Goesmann A."/>
            <person name="Kraft T."/>
            <person name="Schulz B."/>
            <person name="Stadler P.F."/>
            <person name="Schmidt T."/>
            <person name="Gabaldon T."/>
            <person name="Lehrach H."/>
            <person name="Weisshaar B."/>
            <person name="Himmelbauer H."/>
        </authorList>
    </citation>
    <scope>NUCLEOTIDE SEQUENCE [LARGE SCALE GENOMIC DNA]</scope>
    <source>
        <tissue evidence="8">Taproot</tissue>
    </source>
</reference>
<dbReference type="PROSITE" id="PS51485">
    <property type="entry name" value="PHYTOCYANIN"/>
    <property type="match status" value="1"/>
</dbReference>
<protein>
    <recommendedName>
        <fullName evidence="4">Basic blue protein</fullName>
    </recommendedName>
    <alternativeName>
        <fullName evidence="5">Plantacyanin</fullName>
    </alternativeName>
</protein>
<feature type="signal peptide" evidence="6">
    <location>
        <begin position="1"/>
        <end position="27"/>
    </location>
</feature>
<organism evidence="8 9">
    <name type="scientific">Beta vulgaris subsp. vulgaris</name>
    <name type="common">Beet</name>
    <dbReference type="NCBI Taxonomy" id="3555"/>
    <lineage>
        <taxon>Eukaryota</taxon>
        <taxon>Viridiplantae</taxon>
        <taxon>Streptophyta</taxon>
        <taxon>Embryophyta</taxon>
        <taxon>Tracheophyta</taxon>
        <taxon>Spermatophyta</taxon>
        <taxon>Magnoliopsida</taxon>
        <taxon>eudicotyledons</taxon>
        <taxon>Gunneridae</taxon>
        <taxon>Pentapetalae</taxon>
        <taxon>Caryophyllales</taxon>
        <taxon>Chenopodiaceae</taxon>
        <taxon>Betoideae</taxon>
        <taxon>Beta</taxon>
    </lineage>
</organism>
<feature type="chain" id="PRO_5005294433" description="Basic blue protein" evidence="6">
    <location>
        <begin position="28"/>
        <end position="123"/>
    </location>
</feature>
<dbReference type="InterPro" id="IPR003245">
    <property type="entry name" value="Phytocyanin_dom"/>
</dbReference>
<evidence type="ECO:0000256" key="3">
    <source>
        <dbReference type="ARBA" id="ARBA00023157"/>
    </source>
</evidence>
<dbReference type="eggNOG" id="ENOG502S11U">
    <property type="taxonomic scope" value="Eukaryota"/>
</dbReference>
<dbReference type="SUPFAM" id="SSF49503">
    <property type="entry name" value="Cupredoxins"/>
    <property type="match status" value="1"/>
</dbReference>
<evidence type="ECO:0000256" key="2">
    <source>
        <dbReference type="ARBA" id="ARBA00023008"/>
    </source>
</evidence>
<keyword evidence="9" id="KW-1185">Reference proteome</keyword>
<evidence type="ECO:0000256" key="5">
    <source>
        <dbReference type="ARBA" id="ARBA00082491"/>
    </source>
</evidence>
<feature type="domain" description="Phytocyanin" evidence="7">
    <location>
        <begin position="28"/>
        <end position="123"/>
    </location>
</feature>
<evidence type="ECO:0000313" key="9">
    <source>
        <dbReference type="Proteomes" id="UP000035740"/>
    </source>
</evidence>
<dbReference type="GO" id="GO:0009055">
    <property type="term" value="F:electron transfer activity"/>
    <property type="evidence" value="ECO:0007669"/>
    <property type="project" value="InterPro"/>
</dbReference>
<dbReference type="Proteomes" id="UP000035740">
    <property type="component" value="Unassembled WGS sequence"/>
</dbReference>
<proteinExistence type="predicted"/>
<dbReference type="PROSITE" id="PS00196">
    <property type="entry name" value="COPPER_BLUE"/>
    <property type="match status" value="1"/>
</dbReference>
<dbReference type="OrthoDB" id="2011645at2759"/>
<dbReference type="CDD" id="cd11013">
    <property type="entry name" value="Plantacyanin"/>
    <property type="match status" value="1"/>
</dbReference>
<evidence type="ECO:0000313" key="8">
    <source>
        <dbReference type="EMBL" id="KMS99512.1"/>
    </source>
</evidence>
<dbReference type="FunFam" id="2.60.40.420:FF:000013">
    <property type="entry name" value="basic blue protein-like"/>
    <property type="match status" value="1"/>
</dbReference>
<evidence type="ECO:0000259" key="7">
    <source>
        <dbReference type="PROSITE" id="PS51485"/>
    </source>
</evidence>
<dbReference type="InterPro" id="IPR041844">
    <property type="entry name" value="Plantacyanin"/>
</dbReference>
<dbReference type="Pfam" id="PF02298">
    <property type="entry name" value="Cu_bind_like"/>
    <property type="match status" value="1"/>
</dbReference>
<dbReference type="GO" id="GO:0005886">
    <property type="term" value="C:plasma membrane"/>
    <property type="evidence" value="ECO:0007669"/>
    <property type="project" value="TreeGrafter"/>
</dbReference>
<accession>A0A0J8BHK5</accession>
<dbReference type="Gene3D" id="2.60.40.420">
    <property type="entry name" value="Cupredoxins - blue copper proteins"/>
    <property type="match status" value="1"/>
</dbReference>
<keyword evidence="2" id="KW-0186">Copper</keyword>
<keyword evidence="1" id="KW-0479">Metal-binding</keyword>
<dbReference type="InterPro" id="IPR008972">
    <property type="entry name" value="Cupredoxin"/>
</dbReference>
<dbReference type="Gramene" id="KMS99512">
    <property type="protein sequence ID" value="KMS99512"/>
    <property type="gene ID" value="BVRB_1g023200"/>
</dbReference>
<keyword evidence="3" id="KW-1015">Disulfide bond</keyword>
<sequence>MAQGRGSAMVVGVAILCLLALTQPTFAAIYSVGGAGGWTYNVQNWPRGKSFRAGDLLAFNYGRTLHNVVAVSKRGYDSCSAPRGARVYQTGKDRVRLSRGQNYFICTLPGHCQAGMKIAINAA</sequence>
<dbReference type="AlphaFoldDB" id="A0A0J8BHK5"/>
<dbReference type="KEGG" id="bvg:104905911"/>
<name>A0A0J8BHK5_BETVV</name>
<dbReference type="InterPro" id="IPR039391">
    <property type="entry name" value="Phytocyanin-like"/>
</dbReference>
<dbReference type="PANTHER" id="PTHR33021">
    <property type="entry name" value="BLUE COPPER PROTEIN"/>
    <property type="match status" value="1"/>
</dbReference>
<dbReference type="InterPro" id="IPR028871">
    <property type="entry name" value="BlueCu_1_BS"/>
</dbReference>
<evidence type="ECO:0000256" key="4">
    <source>
        <dbReference type="ARBA" id="ARBA00071970"/>
    </source>
</evidence>
<keyword evidence="6" id="KW-0732">Signal</keyword>
<gene>
    <name evidence="8" type="ORF">BVRB_1g023200</name>
</gene>
<evidence type="ECO:0000256" key="1">
    <source>
        <dbReference type="ARBA" id="ARBA00022723"/>
    </source>
</evidence>
<dbReference type="OMA" id="CRENQYF"/>
<evidence type="ECO:0000256" key="6">
    <source>
        <dbReference type="SAM" id="SignalP"/>
    </source>
</evidence>
<dbReference type="PANTHER" id="PTHR33021:SF424">
    <property type="entry name" value="BASIC BLUE PROTEIN"/>
    <property type="match status" value="1"/>
</dbReference>
<dbReference type="GO" id="GO:0046872">
    <property type="term" value="F:metal ion binding"/>
    <property type="evidence" value="ECO:0007669"/>
    <property type="project" value="UniProtKB-KW"/>
</dbReference>